<dbReference type="RefSeq" id="WP_265423950.1">
    <property type="nucleotide sequence ID" value="NZ_JAPFPW010000003.1"/>
</dbReference>
<name>A0ABT3N7E6_9BACT</name>
<evidence type="ECO:0000313" key="2">
    <source>
        <dbReference type="Proteomes" id="UP001209681"/>
    </source>
</evidence>
<accession>A0ABT3N7E6</accession>
<dbReference type="Proteomes" id="UP001209681">
    <property type="component" value="Unassembled WGS sequence"/>
</dbReference>
<gene>
    <name evidence="1" type="ORF">OOT00_03715</name>
</gene>
<sequence length="82" mass="9073">MIHKIKILHDNGNCLSIRQTGKQANRQTGKQAKKLVFPVIRLVNISEGMKQPSAAALTSRKDSKSLINTKNILSAFLTDTQI</sequence>
<organism evidence="1 2">
    <name type="scientific">Desulfobotulus pelophilus</name>
    <dbReference type="NCBI Taxonomy" id="2823377"/>
    <lineage>
        <taxon>Bacteria</taxon>
        <taxon>Pseudomonadati</taxon>
        <taxon>Thermodesulfobacteriota</taxon>
        <taxon>Desulfobacteria</taxon>
        <taxon>Desulfobacterales</taxon>
        <taxon>Desulfobacteraceae</taxon>
        <taxon>Desulfobotulus</taxon>
    </lineage>
</organism>
<evidence type="ECO:0000313" key="1">
    <source>
        <dbReference type="EMBL" id="MCW7753091.1"/>
    </source>
</evidence>
<dbReference type="EMBL" id="JAPFPW010000003">
    <property type="protein sequence ID" value="MCW7753091.1"/>
    <property type="molecule type" value="Genomic_DNA"/>
</dbReference>
<reference evidence="1 2" key="1">
    <citation type="submission" date="2022-11" db="EMBL/GenBank/DDBJ databases">
        <title>Desulfobotulus tamanensis H1 sp. nov. - anaerobic, alkaliphilic, sulphate reducing bacterium isolated from terrestrial mud volcano.</title>
        <authorList>
            <person name="Frolova A."/>
            <person name="Merkel A.Y."/>
            <person name="Slobodkin A.I."/>
        </authorList>
    </citation>
    <scope>NUCLEOTIDE SEQUENCE [LARGE SCALE GENOMIC DNA]</scope>
    <source>
        <strain evidence="1 2">H1</strain>
    </source>
</reference>
<protein>
    <submittedName>
        <fullName evidence="1">Uncharacterized protein</fullName>
    </submittedName>
</protein>
<keyword evidence="2" id="KW-1185">Reference proteome</keyword>
<proteinExistence type="predicted"/>
<comment type="caution">
    <text evidence="1">The sequence shown here is derived from an EMBL/GenBank/DDBJ whole genome shotgun (WGS) entry which is preliminary data.</text>
</comment>